<evidence type="ECO:0000256" key="1">
    <source>
        <dbReference type="ARBA" id="ARBA00009437"/>
    </source>
</evidence>
<sequence length="299" mass="32908">MDTLLNLRAFLASVRYGSFSAAARQVHVVPSVIAKRVSELEHLTQTRLFLRTTRSLELTEAGRKFHSHASALVAEFDAVVGSMKRAEGALEGHLRVKLPTTLAVMYLAELVSQFQSEHERITMEVVLVDRSINPVDENYDIAVTGLEESYEGVVDIPLCPLARAVYGAPRYLARKPAPAHPRELADHDCLVFKPQGATWQFESSRGPISVDVTQKLVTNDNVLLFTSVCAGNGLGVLPAYLVAGHPQGHTLQTVLDEFPLHATWLKALVPKRREPLPHVAAFVEWLKSRLGEAPPWAAA</sequence>
<dbReference type="InterPro" id="IPR005119">
    <property type="entry name" value="LysR_subst-bd"/>
</dbReference>
<reference evidence="7 9" key="3">
    <citation type="submission" date="2018-06" db="EMBL/GenBank/DDBJ databases">
        <authorList>
            <consortium name="Pathogen Informatics"/>
            <person name="Doyle S."/>
        </authorList>
    </citation>
    <scope>NUCLEOTIDE SEQUENCE [LARGE SCALE GENOMIC DNA]</scope>
    <source>
        <strain evidence="7 9">NCTC13159</strain>
    </source>
</reference>
<dbReference type="InterPro" id="IPR036390">
    <property type="entry name" value="WH_DNA-bd_sf"/>
</dbReference>
<dbReference type="Gene3D" id="3.40.190.290">
    <property type="match status" value="1"/>
</dbReference>
<dbReference type="PROSITE" id="PS50931">
    <property type="entry name" value="HTH_LYSR"/>
    <property type="match status" value="1"/>
</dbReference>
<dbReference type="SUPFAM" id="SSF53850">
    <property type="entry name" value="Periplasmic binding protein-like II"/>
    <property type="match status" value="1"/>
</dbReference>
<dbReference type="GO" id="GO:0003700">
    <property type="term" value="F:DNA-binding transcription factor activity"/>
    <property type="evidence" value="ECO:0007669"/>
    <property type="project" value="InterPro"/>
</dbReference>
<dbReference type="InterPro" id="IPR036388">
    <property type="entry name" value="WH-like_DNA-bd_sf"/>
</dbReference>
<dbReference type="Pfam" id="PF00126">
    <property type="entry name" value="HTH_1"/>
    <property type="match status" value="1"/>
</dbReference>
<dbReference type="AlphaFoldDB" id="A0AAJ5D024"/>
<accession>A0AAJ5D024</accession>
<reference evidence="6" key="2">
    <citation type="submission" date="2016-11" db="EMBL/GenBank/DDBJ databases">
        <title>Complete Genome Sequencing of Pandoraea pulmonicola DSM 16583.</title>
        <authorList>
            <person name="Chan K.-G."/>
        </authorList>
    </citation>
    <scope>NUCLEOTIDE SEQUENCE</scope>
    <source>
        <strain evidence="6">DSM 16583</strain>
    </source>
</reference>
<dbReference type="PANTHER" id="PTHR30537:SF35">
    <property type="entry name" value="TRANSCRIPTIONAL REGULATORY PROTEIN"/>
    <property type="match status" value="1"/>
</dbReference>
<dbReference type="Proteomes" id="UP000035086">
    <property type="component" value="Chromosome"/>
</dbReference>
<gene>
    <name evidence="7" type="primary">dmlR_9</name>
    <name evidence="7" type="ORF">NCTC13159_01804</name>
    <name evidence="6" type="ORF">RO07_12230</name>
</gene>
<dbReference type="InterPro" id="IPR000847">
    <property type="entry name" value="LysR_HTH_N"/>
</dbReference>
<evidence type="ECO:0000256" key="3">
    <source>
        <dbReference type="ARBA" id="ARBA00023125"/>
    </source>
</evidence>
<keyword evidence="2" id="KW-0805">Transcription regulation</keyword>
<dbReference type="EMBL" id="CP010310">
    <property type="protein sequence ID" value="AJC21039.1"/>
    <property type="molecule type" value="Genomic_DNA"/>
</dbReference>
<dbReference type="SUPFAM" id="SSF46785">
    <property type="entry name" value="Winged helix' DNA-binding domain"/>
    <property type="match status" value="1"/>
</dbReference>
<dbReference type="CDD" id="cd08422">
    <property type="entry name" value="PBP2_CrgA_like"/>
    <property type="match status" value="1"/>
</dbReference>
<feature type="domain" description="HTH lysR-type" evidence="5">
    <location>
        <begin position="1"/>
        <end position="59"/>
    </location>
</feature>
<evidence type="ECO:0000259" key="5">
    <source>
        <dbReference type="PROSITE" id="PS50931"/>
    </source>
</evidence>
<dbReference type="InterPro" id="IPR058163">
    <property type="entry name" value="LysR-type_TF_proteobact-type"/>
</dbReference>
<evidence type="ECO:0000256" key="4">
    <source>
        <dbReference type="ARBA" id="ARBA00023163"/>
    </source>
</evidence>
<dbReference type="Proteomes" id="UP000254589">
    <property type="component" value="Unassembled WGS sequence"/>
</dbReference>
<comment type="similarity">
    <text evidence="1">Belongs to the LysR transcriptional regulatory family.</text>
</comment>
<dbReference type="GO" id="GO:0006351">
    <property type="term" value="P:DNA-templated transcription"/>
    <property type="evidence" value="ECO:0007669"/>
    <property type="project" value="TreeGrafter"/>
</dbReference>
<dbReference type="KEGG" id="ppul:RO07_12230"/>
<dbReference type="RefSeq" id="WP_039408153.1">
    <property type="nucleotide sequence ID" value="NZ_CP010310.2"/>
</dbReference>
<keyword evidence="8" id="KW-1185">Reference proteome</keyword>
<dbReference type="PANTHER" id="PTHR30537">
    <property type="entry name" value="HTH-TYPE TRANSCRIPTIONAL REGULATOR"/>
    <property type="match status" value="1"/>
</dbReference>
<evidence type="ECO:0000313" key="9">
    <source>
        <dbReference type="Proteomes" id="UP000254589"/>
    </source>
</evidence>
<evidence type="ECO:0000313" key="7">
    <source>
        <dbReference type="EMBL" id="SUA90321.1"/>
    </source>
</evidence>
<dbReference type="GO" id="GO:0043565">
    <property type="term" value="F:sequence-specific DNA binding"/>
    <property type="evidence" value="ECO:0007669"/>
    <property type="project" value="TreeGrafter"/>
</dbReference>
<evidence type="ECO:0000313" key="8">
    <source>
        <dbReference type="Proteomes" id="UP000035086"/>
    </source>
</evidence>
<evidence type="ECO:0000256" key="2">
    <source>
        <dbReference type="ARBA" id="ARBA00023015"/>
    </source>
</evidence>
<protein>
    <submittedName>
        <fullName evidence="7">D-malate degradation protein R</fullName>
    </submittedName>
    <submittedName>
        <fullName evidence="6">Transcriptional regulator</fullName>
    </submittedName>
</protein>
<proteinExistence type="inferred from homology"/>
<reference evidence="8" key="1">
    <citation type="submission" date="2014-12" db="EMBL/GenBank/DDBJ databases">
        <title>Complete Genome Sequencing of Pandoraea pulmonicola DSM 16583.</title>
        <authorList>
            <person name="Chan K.-G."/>
        </authorList>
    </citation>
    <scope>NUCLEOTIDE SEQUENCE [LARGE SCALE GENOMIC DNA]</scope>
    <source>
        <strain evidence="8">DSM 16583</strain>
    </source>
</reference>
<name>A0AAJ5D024_PANPU</name>
<dbReference type="Gene3D" id="1.10.10.10">
    <property type="entry name" value="Winged helix-like DNA-binding domain superfamily/Winged helix DNA-binding domain"/>
    <property type="match status" value="1"/>
</dbReference>
<evidence type="ECO:0000313" key="6">
    <source>
        <dbReference type="EMBL" id="AJC21039.1"/>
    </source>
</evidence>
<dbReference type="EMBL" id="UGSJ01000001">
    <property type="protein sequence ID" value="SUA90321.1"/>
    <property type="molecule type" value="Genomic_DNA"/>
</dbReference>
<organism evidence="7 9">
    <name type="scientific">Pandoraea pulmonicola</name>
    <dbReference type="NCBI Taxonomy" id="93221"/>
    <lineage>
        <taxon>Bacteria</taxon>
        <taxon>Pseudomonadati</taxon>
        <taxon>Pseudomonadota</taxon>
        <taxon>Betaproteobacteria</taxon>
        <taxon>Burkholderiales</taxon>
        <taxon>Burkholderiaceae</taxon>
        <taxon>Pandoraea</taxon>
    </lineage>
</organism>
<keyword evidence="4" id="KW-0804">Transcription</keyword>
<dbReference type="Pfam" id="PF03466">
    <property type="entry name" value="LysR_substrate"/>
    <property type="match status" value="1"/>
</dbReference>
<keyword evidence="3" id="KW-0238">DNA-binding</keyword>